<dbReference type="EMBL" id="CP047656">
    <property type="protein sequence ID" value="QHJ13093.1"/>
    <property type="molecule type" value="Genomic_DNA"/>
</dbReference>
<feature type="transmembrane region" description="Helical" evidence="7">
    <location>
        <begin position="94"/>
        <end position="114"/>
    </location>
</feature>
<keyword evidence="10" id="KW-1185">Reference proteome</keyword>
<evidence type="ECO:0000259" key="8">
    <source>
        <dbReference type="PROSITE" id="PS51379"/>
    </source>
</evidence>
<dbReference type="Gene3D" id="2.60.40.10">
    <property type="entry name" value="Immunoglobulins"/>
    <property type="match status" value="1"/>
</dbReference>
<dbReference type="InterPro" id="IPR017896">
    <property type="entry name" value="4Fe4S_Fe-S-bd"/>
</dbReference>
<evidence type="ECO:0000313" key="9">
    <source>
        <dbReference type="EMBL" id="QHJ13093.1"/>
    </source>
</evidence>
<keyword evidence="2" id="KW-0004">4Fe-4S</keyword>
<keyword evidence="1" id="KW-0813">Transport</keyword>
<protein>
    <recommendedName>
        <fullName evidence="8">4Fe-4S ferredoxin-type domain-containing protein</fullName>
    </recommendedName>
</protein>
<dbReference type="KEGG" id="pmes:FX988_03351"/>
<evidence type="ECO:0000256" key="2">
    <source>
        <dbReference type="ARBA" id="ARBA00022485"/>
    </source>
</evidence>
<feature type="transmembrane region" description="Helical" evidence="7">
    <location>
        <begin position="189"/>
        <end position="214"/>
    </location>
</feature>
<feature type="transmembrane region" description="Helical" evidence="7">
    <location>
        <begin position="344"/>
        <end position="363"/>
    </location>
</feature>
<dbReference type="Pfam" id="PF12801">
    <property type="entry name" value="Fer4_5"/>
    <property type="match status" value="1"/>
</dbReference>
<dbReference type="RefSeq" id="WP_160181220.1">
    <property type="nucleotide sequence ID" value="NZ_CP047656.1"/>
</dbReference>
<keyword evidence="7" id="KW-0812">Transmembrane</keyword>
<dbReference type="Pfam" id="PF11614">
    <property type="entry name" value="FixG_C"/>
    <property type="match status" value="1"/>
</dbReference>
<keyword evidence="4" id="KW-0249">Electron transport</keyword>
<evidence type="ECO:0000313" key="10">
    <source>
        <dbReference type="Proteomes" id="UP000464524"/>
    </source>
</evidence>
<evidence type="ECO:0000256" key="7">
    <source>
        <dbReference type="SAM" id="Phobius"/>
    </source>
</evidence>
<dbReference type="InterPro" id="IPR051684">
    <property type="entry name" value="Electron_Trans/Redox"/>
</dbReference>
<dbReference type="PANTHER" id="PTHR30176">
    <property type="entry name" value="FERREDOXIN-TYPE PROTEIN NAPH"/>
    <property type="match status" value="1"/>
</dbReference>
<dbReference type="PROSITE" id="PS00198">
    <property type="entry name" value="4FE4S_FER_1"/>
    <property type="match status" value="1"/>
</dbReference>
<dbReference type="InterPro" id="IPR013783">
    <property type="entry name" value="Ig-like_fold"/>
</dbReference>
<feature type="domain" description="4Fe-4S ferredoxin-type" evidence="8">
    <location>
        <begin position="267"/>
        <end position="295"/>
    </location>
</feature>
<dbReference type="InterPro" id="IPR017900">
    <property type="entry name" value="4Fe4S_Fe_S_CS"/>
</dbReference>
<dbReference type="InterPro" id="IPR009051">
    <property type="entry name" value="Helical_ferredxn"/>
</dbReference>
<dbReference type="NCBIfam" id="TIGR02745">
    <property type="entry name" value="ccoG_rdxA_fixG"/>
    <property type="match status" value="1"/>
</dbReference>
<dbReference type="InterPro" id="IPR014116">
    <property type="entry name" value="Cyt_c_oxidase_cbb3_FixG"/>
</dbReference>
<sequence length="475" mass="54282">MSDRIPVKDISPVQVHRPDKSKHNDHYTPRNRIYVRAVKGALENFRRFFGLVFLSLFAILPWLQYEGSQAILLDIGAQRFQIFGLTLWPQDLTLLAWIFIVAAFALFFVTTFAGRVWCGFMCPQTTWTFIYIWFEEKIEGSRNKRIKLDERKMDTDKFVRKTLKHVAWVSVALLTSLTFVGYFTPIDALFIDFFTFSSSFWATVCVLFFAVCTYGNAAYMREIMCTHICPYARFQSAMFDKDTFTVAYDAQRGEQRGPRPRKATREQNAAKGLGDCIDCNLCVQVCPTGIDIRNGLQYECINCGACVDACNGVMDKMNYPKGLISFTSETQLAGGQTKIFRPKLIGYAVVLVLMSALLVFELLSRVPLEVDIIRDRNALYRETNDGLIENVYTLKILNKSQHTQHFDISVNGLEGHRFIGDDSVTVMGGEVFNLPISIAIDPYQLEEPVTEFSFTIRSQEDEDAIIKQPSKFLYR</sequence>
<dbReference type="OrthoDB" id="9811700at2"/>
<accession>A0A857JMH4</accession>
<keyword evidence="6" id="KW-0411">Iron-sulfur</keyword>
<dbReference type="GO" id="GO:0005886">
    <property type="term" value="C:plasma membrane"/>
    <property type="evidence" value="ECO:0007669"/>
    <property type="project" value="TreeGrafter"/>
</dbReference>
<keyword evidence="3" id="KW-0479">Metal-binding</keyword>
<dbReference type="AlphaFoldDB" id="A0A857JMH4"/>
<dbReference type="GO" id="GO:0046872">
    <property type="term" value="F:metal ion binding"/>
    <property type="evidence" value="ECO:0007669"/>
    <property type="project" value="UniProtKB-KW"/>
</dbReference>
<dbReference type="Pfam" id="PF13746">
    <property type="entry name" value="Fer4_18"/>
    <property type="match status" value="1"/>
</dbReference>
<evidence type="ECO:0000256" key="3">
    <source>
        <dbReference type="ARBA" id="ARBA00022723"/>
    </source>
</evidence>
<evidence type="ECO:0000256" key="5">
    <source>
        <dbReference type="ARBA" id="ARBA00023004"/>
    </source>
</evidence>
<feature type="transmembrane region" description="Helical" evidence="7">
    <location>
        <begin position="166"/>
        <end position="183"/>
    </location>
</feature>
<dbReference type="PROSITE" id="PS51379">
    <property type="entry name" value="4FE4S_FER_2"/>
    <property type="match status" value="1"/>
</dbReference>
<evidence type="ECO:0000256" key="4">
    <source>
        <dbReference type="ARBA" id="ARBA00022982"/>
    </source>
</evidence>
<dbReference type="SUPFAM" id="SSF54862">
    <property type="entry name" value="4Fe-4S ferredoxins"/>
    <property type="match status" value="1"/>
</dbReference>
<dbReference type="Gene3D" id="1.10.1060.10">
    <property type="entry name" value="Alpha-helical ferredoxin"/>
    <property type="match status" value="1"/>
</dbReference>
<evidence type="ECO:0000256" key="1">
    <source>
        <dbReference type="ARBA" id="ARBA00022448"/>
    </source>
</evidence>
<feature type="transmembrane region" description="Helical" evidence="7">
    <location>
        <begin position="48"/>
        <end position="65"/>
    </location>
</feature>
<dbReference type="InterPro" id="IPR032879">
    <property type="entry name" value="FixG_C"/>
</dbReference>
<dbReference type="GO" id="GO:0051539">
    <property type="term" value="F:4 iron, 4 sulfur cluster binding"/>
    <property type="evidence" value="ECO:0007669"/>
    <property type="project" value="UniProtKB-KW"/>
</dbReference>
<organism evidence="9 10">
    <name type="scientific">Paraglaciecola mesophila</name>
    <dbReference type="NCBI Taxonomy" id="197222"/>
    <lineage>
        <taxon>Bacteria</taxon>
        <taxon>Pseudomonadati</taxon>
        <taxon>Pseudomonadota</taxon>
        <taxon>Gammaproteobacteria</taxon>
        <taxon>Alteromonadales</taxon>
        <taxon>Alteromonadaceae</taxon>
        <taxon>Paraglaciecola</taxon>
    </lineage>
</organism>
<name>A0A857JMH4_9ALTE</name>
<dbReference type="PANTHER" id="PTHR30176:SF3">
    <property type="entry name" value="FERREDOXIN-TYPE PROTEIN NAPH"/>
    <property type="match status" value="1"/>
</dbReference>
<proteinExistence type="predicted"/>
<gene>
    <name evidence="9" type="ORF">FX988_03351</name>
</gene>
<evidence type="ECO:0000256" key="6">
    <source>
        <dbReference type="ARBA" id="ARBA00023014"/>
    </source>
</evidence>
<keyword evidence="5" id="KW-0408">Iron</keyword>
<keyword evidence="7" id="KW-0472">Membrane</keyword>
<reference evidence="9 10" key="1">
    <citation type="submission" date="2019-12" db="EMBL/GenBank/DDBJ databases">
        <title>Genome sequencing and assembly of endphytes of Porphyra tenera.</title>
        <authorList>
            <person name="Park J.M."/>
            <person name="Shin R."/>
            <person name="Jo S.H."/>
        </authorList>
    </citation>
    <scope>NUCLEOTIDE SEQUENCE [LARGE SCALE GENOMIC DNA]</scope>
    <source>
        <strain evidence="9 10">GPM4</strain>
    </source>
</reference>
<dbReference type="Proteomes" id="UP000464524">
    <property type="component" value="Chromosome"/>
</dbReference>
<keyword evidence="7" id="KW-1133">Transmembrane helix</keyword>